<evidence type="ECO:0000313" key="2">
    <source>
        <dbReference type="Proteomes" id="UP000538292"/>
    </source>
</evidence>
<keyword evidence="2" id="KW-1185">Reference proteome</keyword>
<dbReference type="RefSeq" id="WP_181740099.1">
    <property type="nucleotide sequence ID" value="NZ_JACEOL010000030.1"/>
</dbReference>
<evidence type="ECO:0000313" key="1">
    <source>
        <dbReference type="EMBL" id="MBA4602511.1"/>
    </source>
</evidence>
<name>A0A7W2ASI5_9BACL</name>
<organism evidence="1 2">
    <name type="scientific">Thermoactinomyces mirandus</name>
    <dbReference type="NCBI Taxonomy" id="2756294"/>
    <lineage>
        <taxon>Bacteria</taxon>
        <taxon>Bacillati</taxon>
        <taxon>Bacillota</taxon>
        <taxon>Bacilli</taxon>
        <taxon>Bacillales</taxon>
        <taxon>Thermoactinomycetaceae</taxon>
        <taxon>Thermoactinomyces</taxon>
    </lineage>
</organism>
<accession>A0A7W2ASI5</accession>
<dbReference type="Proteomes" id="UP000538292">
    <property type="component" value="Unassembled WGS sequence"/>
</dbReference>
<proteinExistence type="predicted"/>
<gene>
    <name evidence="1" type="ORF">H2C83_09335</name>
</gene>
<sequence>MDCRCKKKIVCVVARRRRRRRSCSARARVDNGPKTGAQSAGLLNLNVQVPINLGDATAICGGRGNSVSNLL</sequence>
<reference evidence="1 2" key="1">
    <citation type="submission" date="2020-07" db="EMBL/GenBank/DDBJ databases">
        <title>Thermoactinomyces phylogeny.</title>
        <authorList>
            <person name="Dunlap C."/>
        </authorList>
    </citation>
    <scope>NUCLEOTIDE SEQUENCE [LARGE SCALE GENOMIC DNA]</scope>
    <source>
        <strain evidence="1 2">AMNI-1</strain>
    </source>
</reference>
<dbReference type="AlphaFoldDB" id="A0A7W2ASI5"/>
<comment type="caution">
    <text evidence="1">The sequence shown here is derived from an EMBL/GenBank/DDBJ whole genome shotgun (WGS) entry which is preliminary data.</text>
</comment>
<dbReference type="EMBL" id="JACEOL010000030">
    <property type="protein sequence ID" value="MBA4602511.1"/>
    <property type="molecule type" value="Genomic_DNA"/>
</dbReference>
<protein>
    <submittedName>
        <fullName evidence="1">Uncharacterized protein</fullName>
    </submittedName>
</protein>